<evidence type="ECO:0000256" key="1">
    <source>
        <dbReference type="SAM" id="MobiDB-lite"/>
    </source>
</evidence>
<feature type="compositionally biased region" description="Polar residues" evidence="1">
    <location>
        <begin position="178"/>
        <end position="189"/>
    </location>
</feature>
<feature type="region of interest" description="Disordered" evidence="1">
    <location>
        <begin position="169"/>
        <end position="189"/>
    </location>
</feature>
<name>A0A1I2EE88_9ACTN</name>
<reference evidence="2 3" key="1">
    <citation type="submission" date="2016-10" db="EMBL/GenBank/DDBJ databases">
        <authorList>
            <person name="de Groot N.N."/>
        </authorList>
    </citation>
    <scope>NUCLEOTIDE SEQUENCE [LARGE SCALE GENOMIC DNA]</scope>
    <source>
        <strain evidence="2 3">CGMCC 4.3510</strain>
    </source>
</reference>
<accession>A0A1I2EE88</accession>
<dbReference type="AlphaFoldDB" id="A0A1I2EE88"/>
<evidence type="ECO:0000313" key="2">
    <source>
        <dbReference type="EMBL" id="SFE91374.1"/>
    </source>
</evidence>
<proteinExistence type="predicted"/>
<organism evidence="2 3">
    <name type="scientific">Actinacidiphila alni</name>
    <dbReference type="NCBI Taxonomy" id="380248"/>
    <lineage>
        <taxon>Bacteria</taxon>
        <taxon>Bacillati</taxon>
        <taxon>Actinomycetota</taxon>
        <taxon>Actinomycetes</taxon>
        <taxon>Kitasatosporales</taxon>
        <taxon>Streptomycetaceae</taxon>
        <taxon>Actinacidiphila</taxon>
    </lineage>
</organism>
<evidence type="ECO:0000313" key="3">
    <source>
        <dbReference type="Proteomes" id="UP000199323"/>
    </source>
</evidence>
<protein>
    <submittedName>
        <fullName evidence="2">Uncharacterized protein</fullName>
    </submittedName>
</protein>
<dbReference type="EMBL" id="FONG01000006">
    <property type="protein sequence ID" value="SFE91374.1"/>
    <property type="molecule type" value="Genomic_DNA"/>
</dbReference>
<gene>
    <name evidence="2" type="ORF">SAMN05216251_106176</name>
</gene>
<sequence>MALWLPGGSAVIRDEHLSVCLDGAQDVRWQGCADVLWSAGPASGRAAAVERAGIARRIRPGALVVCVGYGQGLCVALCAAMPAVVWAARFTPGPGRGLARSAWPAAAAVGSLLHAWAAARLPVDGPVDVLARGLGRVRMTPETYEARGPGGGVSGASGPSVIGAVPASGCPSGARCPSSRTTSGAPTPS</sequence>
<keyword evidence="3" id="KW-1185">Reference proteome</keyword>
<dbReference type="Proteomes" id="UP000199323">
    <property type="component" value="Unassembled WGS sequence"/>
</dbReference>